<feature type="region of interest" description="Disordered" evidence="1">
    <location>
        <begin position="20"/>
        <end position="107"/>
    </location>
</feature>
<name>A0AAE0VX48_9BIVA</name>
<evidence type="ECO:0000313" key="4">
    <source>
        <dbReference type="Proteomes" id="UP001195483"/>
    </source>
</evidence>
<reference evidence="3" key="2">
    <citation type="journal article" date="2021" name="Genome Biol. Evol.">
        <title>Developing a high-quality reference genome for a parasitic bivalve with doubly uniparental inheritance (Bivalvia: Unionida).</title>
        <authorList>
            <person name="Smith C.H."/>
        </authorList>
    </citation>
    <scope>NUCLEOTIDE SEQUENCE</scope>
    <source>
        <strain evidence="3">CHS0354</strain>
        <tissue evidence="3">Mantle</tissue>
    </source>
</reference>
<reference evidence="3" key="1">
    <citation type="journal article" date="2021" name="Genome Biol. Evol.">
        <title>A High-Quality Reference Genome for a Parasitic Bivalve with Doubly Uniparental Inheritance (Bivalvia: Unionida).</title>
        <authorList>
            <person name="Smith C.H."/>
        </authorList>
    </citation>
    <scope>NUCLEOTIDE SEQUENCE</scope>
    <source>
        <strain evidence="3">CHS0354</strain>
    </source>
</reference>
<evidence type="ECO:0000256" key="1">
    <source>
        <dbReference type="SAM" id="MobiDB-lite"/>
    </source>
</evidence>
<evidence type="ECO:0000256" key="2">
    <source>
        <dbReference type="SAM" id="SignalP"/>
    </source>
</evidence>
<reference evidence="3" key="3">
    <citation type="submission" date="2023-05" db="EMBL/GenBank/DDBJ databases">
        <authorList>
            <person name="Smith C.H."/>
        </authorList>
    </citation>
    <scope>NUCLEOTIDE SEQUENCE</scope>
    <source>
        <strain evidence="3">CHS0354</strain>
        <tissue evidence="3">Mantle</tissue>
    </source>
</reference>
<feature type="compositionally biased region" description="Basic and acidic residues" evidence="1">
    <location>
        <begin position="60"/>
        <end position="80"/>
    </location>
</feature>
<protein>
    <submittedName>
        <fullName evidence="3">Uncharacterized protein</fullName>
    </submittedName>
</protein>
<comment type="caution">
    <text evidence="3">The sequence shown here is derived from an EMBL/GenBank/DDBJ whole genome shotgun (WGS) entry which is preliminary data.</text>
</comment>
<sequence length="258" mass="29766">MMIYVLLLLGLVLNIQSDATEPHSDGIKPQSDGINRQSDGIKSKLNGIKPKSDGIQSQSHDMRPQSDDNKYQSDGTKHQSDSINLQSDGIKPQSYGIESRQDDIASNKSARVEMRSRDRYTAGNTMCWPGEKCGFHQGTSYSWCITDNKRTWDYCCTGPCQYGFEEYMWCRSGHYWQYCGNAGGRDIYGRECLLSFPCGMHQEVGKESYYWCYVDAKKTWGRCCNMYSMCEQGHMDYFWCYTGYKMRSDWQYCNPSYS</sequence>
<accession>A0AAE0VX48</accession>
<evidence type="ECO:0000313" key="3">
    <source>
        <dbReference type="EMBL" id="KAK3592320.1"/>
    </source>
</evidence>
<gene>
    <name evidence="3" type="ORF">CHS0354_000876</name>
</gene>
<feature type="signal peptide" evidence="2">
    <location>
        <begin position="1"/>
        <end position="19"/>
    </location>
</feature>
<dbReference type="AlphaFoldDB" id="A0AAE0VX48"/>
<keyword evidence="4" id="KW-1185">Reference proteome</keyword>
<feature type="chain" id="PRO_5042049216" evidence="2">
    <location>
        <begin position="20"/>
        <end position="258"/>
    </location>
</feature>
<organism evidence="3 4">
    <name type="scientific">Potamilus streckersoni</name>
    <dbReference type="NCBI Taxonomy" id="2493646"/>
    <lineage>
        <taxon>Eukaryota</taxon>
        <taxon>Metazoa</taxon>
        <taxon>Spiralia</taxon>
        <taxon>Lophotrochozoa</taxon>
        <taxon>Mollusca</taxon>
        <taxon>Bivalvia</taxon>
        <taxon>Autobranchia</taxon>
        <taxon>Heteroconchia</taxon>
        <taxon>Palaeoheterodonta</taxon>
        <taxon>Unionida</taxon>
        <taxon>Unionoidea</taxon>
        <taxon>Unionidae</taxon>
        <taxon>Ambleminae</taxon>
        <taxon>Lampsilini</taxon>
        <taxon>Potamilus</taxon>
    </lineage>
</organism>
<dbReference type="EMBL" id="JAEAOA010000091">
    <property type="protein sequence ID" value="KAK3592320.1"/>
    <property type="molecule type" value="Genomic_DNA"/>
</dbReference>
<dbReference type="Proteomes" id="UP001195483">
    <property type="component" value="Unassembled WGS sequence"/>
</dbReference>
<keyword evidence="2" id="KW-0732">Signal</keyword>
<proteinExistence type="predicted"/>